<evidence type="ECO:0000256" key="8">
    <source>
        <dbReference type="ARBA" id="ARBA00022801"/>
    </source>
</evidence>
<evidence type="ECO:0000256" key="5">
    <source>
        <dbReference type="ARBA" id="ARBA00022670"/>
    </source>
</evidence>
<dbReference type="InterPro" id="IPR023333">
    <property type="entry name" value="Proteasome_suB-type"/>
</dbReference>
<keyword evidence="14" id="KW-1185">Reference proteome</keyword>
<dbReference type="PANTHER" id="PTHR32194">
    <property type="entry name" value="METALLOPROTEASE TLDD"/>
    <property type="match status" value="1"/>
</dbReference>
<evidence type="ECO:0000256" key="7">
    <source>
        <dbReference type="ARBA" id="ARBA00022723"/>
    </source>
</evidence>
<dbReference type="GO" id="GO:0046872">
    <property type="term" value="F:metal ion binding"/>
    <property type="evidence" value="ECO:0007669"/>
    <property type="project" value="UniProtKB-KW"/>
</dbReference>
<feature type="active site" evidence="10">
    <location>
        <position position="9"/>
    </location>
</feature>
<accession>A0AAJ4RC52</accession>
<dbReference type="PIRSF" id="PIRSF039093">
    <property type="entry name" value="HslV"/>
    <property type="match status" value="1"/>
</dbReference>
<protein>
    <recommendedName>
        <fullName evidence="10">ATP-dependent protease subunit HslV</fullName>
        <ecNumber evidence="10">3.4.25.2</ecNumber>
    </recommendedName>
</protein>
<dbReference type="InterPro" id="IPR029055">
    <property type="entry name" value="Ntn_hydrolases_N"/>
</dbReference>
<evidence type="ECO:0000256" key="4">
    <source>
        <dbReference type="ARBA" id="ARBA00022533"/>
    </source>
</evidence>
<dbReference type="GO" id="GO:0009376">
    <property type="term" value="C:HslUV protease complex"/>
    <property type="evidence" value="ECO:0007669"/>
    <property type="project" value="UniProtKB-UniRule"/>
</dbReference>
<dbReference type="HAMAP" id="MF_00248">
    <property type="entry name" value="HslV"/>
    <property type="match status" value="1"/>
</dbReference>
<dbReference type="PANTHER" id="PTHR32194:SF0">
    <property type="entry name" value="ATP-DEPENDENT PROTEASE SUBUNIT HSLV"/>
    <property type="match status" value="1"/>
</dbReference>
<evidence type="ECO:0000256" key="1">
    <source>
        <dbReference type="ARBA" id="ARBA00004496"/>
    </source>
</evidence>
<dbReference type="InterPro" id="IPR001353">
    <property type="entry name" value="Proteasome_sua/b"/>
</dbReference>
<feature type="binding site" evidence="10">
    <location>
        <position position="168"/>
    </location>
    <ligand>
        <name>Na(+)</name>
        <dbReference type="ChEBI" id="CHEBI:29101"/>
    </ligand>
</feature>
<comment type="subunit">
    <text evidence="10">A double ring-shaped homohexamer of HslV is capped on each side by a ring-shaped HslU homohexamer. The assembly of the HslU/HslV complex is dependent on binding of ATP.</text>
</comment>
<dbReference type="Gene3D" id="3.60.20.10">
    <property type="entry name" value="Glutamine Phosphoribosylpyrophosphate, subunit 1, domain 1"/>
    <property type="match status" value="1"/>
</dbReference>
<keyword evidence="4 10" id="KW-0021">Allosteric enzyme</keyword>
<reference evidence="12 13" key="2">
    <citation type="submission" date="2018-11" db="EMBL/GenBank/DDBJ databases">
        <title>Genomic Encyclopedia of Type Strains, Phase IV (KMG-IV): sequencing the most valuable type-strain genomes for metagenomic binning, comparative biology and taxonomic classification.</title>
        <authorList>
            <person name="Goeker M."/>
        </authorList>
    </citation>
    <scope>NUCLEOTIDE SEQUENCE [LARGE SCALE GENOMIC DNA]</scope>
    <source>
        <strain evidence="12 13">DSM 27783</strain>
    </source>
</reference>
<dbReference type="EMBL" id="RJVK01000003">
    <property type="protein sequence ID" value="ROR39353.1"/>
    <property type="molecule type" value="Genomic_DNA"/>
</dbReference>
<reference evidence="11" key="3">
    <citation type="submission" date="2019-06" db="EMBL/GenBank/DDBJ databases">
        <title>A comparative analysis of the Nautiliaceae.</title>
        <authorList>
            <person name="Grosche A."/>
            <person name="Smedile F."/>
            <person name="Vetriani C."/>
        </authorList>
    </citation>
    <scope>NUCLEOTIDE SEQUENCE</scope>
    <source>
        <strain evidence="11">TB6</strain>
    </source>
</reference>
<comment type="function">
    <text evidence="10">Protease subunit of a proteasome-like degradation complex believed to be a general protein degrading machinery.</text>
</comment>
<reference evidence="14" key="1">
    <citation type="submission" date="2018-03" db="EMBL/GenBank/DDBJ databases">
        <title>A comparative analysis of the Nautiliaceae.</title>
        <authorList>
            <person name="Grosche A."/>
            <person name="Smedile F."/>
            <person name="Vetriani C."/>
        </authorList>
    </citation>
    <scope>NUCLEOTIDE SEQUENCE [LARGE SCALE GENOMIC DNA]</scope>
    <source>
        <strain evidence="14">TB6</strain>
    </source>
</reference>
<dbReference type="GO" id="GO:0051603">
    <property type="term" value="P:proteolysis involved in protein catabolic process"/>
    <property type="evidence" value="ECO:0007669"/>
    <property type="project" value="InterPro"/>
</dbReference>
<dbReference type="PROSITE" id="PS51476">
    <property type="entry name" value="PROTEASOME_BETA_2"/>
    <property type="match status" value="1"/>
</dbReference>
<dbReference type="GO" id="GO:0005839">
    <property type="term" value="C:proteasome core complex"/>
    <property type="evidence" value="ECO:0007669"/>
    <property type="project" value="InterPro"/>
</dbReference>
<dbReference type="Proteomes" id="UP000272781">
    <property type="component" value="Unassembled WGS sequence"/>
</dbReference>
<dbReference type="EC" id="3.4.25.2" evidence="10"/>
<dbReference type="EMBL" id="CP027432">
    <property type="protein sequence ID" value="QCI28765.1"/>
    <property type="molecule type" value="Genomic_DNA"/>
</dbReference>
<evidence type="ECO:0000313" key="14">
    <source>
        <dbReference type="Proteomes" id="UP000298805"/>
    </source>
</evidence>
<dbReference type="Pfam" id="PF00227">
    <property type="entry name" value="Proteasome"/>
    <property type="match status" value="1"/>
</dbReference>
<dbReference type="AlphaFoldDB" id="A0AAJ4RC52"/>
<evidence type="ECO:0000256" key="6">
    <source>
        <dbReference type="ARBA" id="ARBA00022698"/>
    </source>
</evidence>
<sequence>MSNIHLEATTILGYKKDGVAVIGGDGQVTFGHAVLKGNAKKVRTLYNGKVLAGFAGSTADAFILFDMFENHLQNRKGDLLKAVIDFAKEWRKDKYLRRLEAMMIVLNTKHIFILSGNGDVVEPEDGKLAAIGSGGNFAISAARALDRHANLDPEKLVRESLQIAGELCIYTNTNITILKLEEDK</sequence>
<evidence type="ECO:0000313" key="13">
    <source>
        <dbReference type="Proteomes" id="UP000272781"/>
    </source>
</evidence>
<keyword evidence="7 10" id="KW-0479">Metal-binding</keyword>
<dbReference type="InterPro" id="IPR022281">
    <property type="entry name" value="ATP-dep_Prtase_HsIV_su"/>
</dbReference>
<evidence type="ECO:0000256" key="3">
    <source>
        <dbReference type="ARBA" id="ARBA00022490"/>
    </source>
</evidence>
<comment type="activity regulation">
    <text evidence="10">Allosterically activated by HslU binding.</text>
</comment>
<dbReference type="Proteomes" id="UP000298805">
    <property type="component" value="Chromosome"/>
</dbReference>
<evidence type="ECO:0000256" key="10">
    <source>
        <dbReference type="HAMAP-Rule" id="MF_00248"/>
    </source>
</evidence>
<gene>
    <name evidence="10 11" type="primary">hslV</name>
    <name evidence="11" type="ORF">C6V80_07240</name>
    <name evidence="12" type="ORF">EDC58_1293</name>
</gene>
<keyword evidence="9 10" id="KW-0915">Sodium</keyword>
<comment type="similarity">
    <text evidence="2 10">Belongs to the peptidase T1B family. HslV subfamily.</text>
</comment>
<keyword evidence="3 10" id="KW-0963">Cytoplasm</keyword>
<keyword evidence="6 10" id="KW-0888">Threonine protease</keyword>
<feature type="binding site" evidence="10">
    <location>
        <position position="171"/>
    </location>
    <ligand>
        <name>Na(+)</name>
        <dbReference type="ChEBI" id="CHEBI:29101"/>
    </ligand>
</feature>
<feature type="binding site" evidence="10">
    <location>
        <position position="165"/>
    </location>
    <ligand>
        <name>Na(+)</name>
        <dbReference type="ChEBI" id="CHEBI:29101"/>
    </ligand>
</feature>
<keyword evidence="5 10" id="KW-0645">Protease</keyword>
<proteinExistence type="inferred from homology"/>
<keyword evidence="8 10" id="KW-0378">Hydrolase</keyword>
<dbReference type="NCBIfam" id="TIGR03692">
    <property type="entry name" value="ATP_dep_HslV"/>
    <property type="match status" value="1"/>
</dbReference>
<comment type="catalytic activity">
    <reaction evidence="10">
        <text>ATP-dependent cleavage of peptide bonds with broad specificity.</text>
        <dbReference type="EC" id="3.4.25.2"/>
    </reaction>
</comment>
<organism evidence="12 13">
    <name type="scientific">Caminibacter pacificus</name>
    <dbReference type="NCBI Taxonomy" id="1424653"/>
    <lineage>
        <taxon>Bacteria</taxon>
        <taxon>Pseudomonadati</taxon>
        <taxon>Campylobacterota</taxon>
        <taxon>Epsilonproteobacteria</taxon>
        <taxon>Nautiliales</taxon>
        <taxon>Nautiliaceae</taxon>
        <taxon>Caminibacter</taxon>
    </lineage>
</organism>
<dbReference type="NCBIfam" id="NF003964">
    <property type="entry name" value="PRK05456.1"/>
    <property type="match status" value="1"/>
</dbReference>
<dbReference type="CDD" id="cd01913">
    <property type="entry name" value="protease_HslV"/>
    <property type="match status" value="1"/>
</dbReference>
<evidence type="ECO:0000256" key="2">
    <source>
        <dbReference type="ARBA" id="ARBA00006053"/>
    </source>
</evidence>
<name>A0AAJ4RC52_9BACT</name>
<comment type="subcellular location">
    <subcellularLocation>
        <location evidence="1 10">Cytoplasm</location>
    </subcellularLocation>
</comment>
<evidence type="ECO:0000313" key="11">
    <source>
        <dbReference type="EMBL" id="QCI28765.1"/>
    </source>
</evidence>
<evidence type="ECO:0000313" key="12">
    <source>
        <dbReference type="EMBL" id="ROR39353.1"/>
    </source>
</evidence>
<dbReference type="SUPFAM" id="SSF56235">
    <property type="entry name" value="N-terminal nucleophile aminohydrolases (Ntn hydrolases)"/>
    <property type="match status" value="1"/>
</dbReference>
<evidence type="ECO:0000256" key="9">
    <source>
        <dbReference type="ARBA" id="ARBA00023053"/>
    </source>
</evidence>
<dbReference type="RefSeq" id="WP_123352688.1">
    <property type="nucleotide sequence ID" value="NZ_CP027432.2"/>
</dbReference>
<dbReference type="GO" id="GO:0004298">
    <property type="term" value="F:threonine-type endopeptidase activity"/>
    <property type="evidence" value="ECO:0007669"/>
    <property type="project" value="UniProtKB-KW"/>
</dbReference>